<feature type="region of interest" description="Disordered" evidence="1">
    <location>
        <begin position="259"/>
        <end position="278"/>
    </location>
</feature>
<dbReference type="InterPro" id="IPR021321">
    <property type="entry name" value="DUF2922"/>
</dbReference>
<protein>
    <recommendedName>
        <fullName evidence="4">DUF4373 domain-containing protein</fullName>
    </recommendedName>
</protein>
<sequence length="348" mass="39270">MTTTTKPLLSRQFYGMGVKNLEARFLLYKNEKNDAAYLVQGALAVMVRNALCPADFSFFAEDLVRELFMEDYDLSAVRELCVYFKKYFNEEEWTGVTTRLFPDQQEFARLEERTRGHIEKVQPLLYSKDRPVEVKASLVTTFEDENGKKHGWTLSNVDPNLTTEDHDALLTILTTLDIFQKDGVRRFAKVVGAYYHLVQVTIDPKAVKEEEPEVQEAKFAALPKVASLSTGVEIETSDPQDERRQEQSSDEVKNTLLEEEEAAPGSQDELPSPKLTGLFQNDLSGLPLVESLKNMLNLAKRESPVVGVGGDPADVVKNKGDSSGKNKPTPPSNQPKKKKRKKRRGKKR</sequence>
<evidence type="ECO:0000313" key="3">
    <source>
        <dbReference type="Proteomes" id="UP000664601"/>
    </source>
</evidence>
<gene>
    <name evidence="2" type="ORF">JZO70_00735</name>
</gene>
<feature type="compositionally biased region" description="Basic residues" evidence="1">
    <location>
        <begin position="335"/>
        <end position="348"/>
    </location>
</feature>
<evidence type="ECO:0008006" key="4">
    <source>
        <dbReference type="Google" id="ProtNLM"/>
    </source>
</evidence>
<evidence type="ECO:0000256" key="1">
    <source>
        <dbReference type="SAM" id="MobiDB-lite"/>
    </source>
</evidence>
<dbReference type="Pfam" id="PF11148">
    <property type="entry name" value="DUF2922"/>
    <property type="match status" value="1"/>
</dbReference>
<dbReference type="EMBL" id="JAFREM010000002">
    <property type="protein sequence ID" value="MBO1304668.1"/>
    <property type="molecule type" value="Genomic_DNA"/>
</dbReference>
<proteinExistence type="predicted"/>
<accession>A0ABS3L6E5</accession>
<organism evidence="2 3">
    <name type="scientific">Candidatus Enterococcus moelleringii</name>
    <dbReference type="NCBI Taxonomy" id="2815325"/>
    <lineage>
        <taxon>Bacteria</taxon>
        <taxon>Bacillati</taxon>
        <taxon>Bacillota</taxon>
        <taxon>Bacilli</taxon>
        <taxon>Lactobacillales</taxon>
        <taxon>Enterococcaceae</taxon>
        <taxon>Enterococcus</taxon>
    </lineage>
</organism>
<feature type="compositionally biased region" description="Basic and acidic residues" evidence="1">
    <location>
        <begin position="314"/>
        <end position="324"/>
    </location>
</feature>
<feature type="region of interest" description="Disordered" evidence="1">
    <location>
        <begin position="301"/>
        <end position="348"/>
    </location>
</feature>
<dbReference type="RefSeq" id="WP_207671610.1">
    <property type="nucleotide sequence ID" value="NZ_JAFREM010000002.1"/>
</dbReference>
<evidence type="ECO:0000313" key="2">
    <source>
        <dbReference type="EMBL" id="MBO1304668.1"/>
    </source>
</evidence>
<keyword evidence="3" id="KW-1185">Reference proteome</keyword>
<feature type="compositionally biased region" description="Basic and acidic residues" evidence="1">
    <location>
        <begin position="240"/>
        <end position="251"/>
    </location>
</feature>
<comment type="caution">
    <text evidence="2">The sequence shown here is derived from an EMBL/GenBank/DDBJ whole genome shotgun (WGS) entry which is preliminary data.</text>
</comment>
<feature type="region of interest" description="Disordered" evidence="1">
    <location>
        <begin position="230"/>
        <end position="251"/>
    </location>
</feature>
<dbReference type="Proteomes" id="UP000664601">
    <property type="component" value="Unassembled WGS sequence"/>
</dbReference>
<reference evidence="2 3" key="1">
    <citation type="submission" date="2021-03" db="EMBL/GenBank/DDBJ databases">
        <title>Enterococcal diversity collection.</title>
        <authorList>
            <person name="Gilmore M.S."/>
            <person name="Schwartzman J."/>
            <person name="Van Tyne D."/>
            <person name="Martin M."/>
            <person name="Earl A.M."/>
            <person name="Manson A.L."/>
            <person name="Straub T."/>
            <person name="Salamzade R."/>
            <person name="Saavedra J."/>
            <person name="Lebreton F."/>
            <person name="Prichula J."/>
            <person name="Schaufler K."/>
            <person name="Gaca A."/>
            <person name="Sgardioli B."/>
            <person name="Wagenaar J."/>
            <person name="Strong T."/>
        </authorList>
    </citation>
    <scope>NUCLEOTIDE SEQUENCE [LARGE SCALE GENOMIC DNA]</scope>
    <source>
        <strain evidence="2 3">669A</strain>
    </source>
</reference>
<name>A0ABS3L6E5_9ENTE</name>